<dbReference type="Gene3D" id="3.40.630.10">
    <property type="entry name" value="Zn peptidases"/>
    <property type="match status" value="1"/>
</dbReference>
<keyword evidence="7" id="KW-0378">Hydrolase</keyword>
<dbReference type="GO" id="GO:0043171">
    <property type="term" value="P:peptide catabolic process"/>
    <property type="evidence" value="ECO:0007669"/>
    <property type="project" value="TreeGrafter"/>
</dbReference>
<dbReference type="VEuPathDB" id="VectorBase:LOC119176130"/>
<evidence type="ECO:0000256" key="2">
    <source>
        <dbReference type="ARBA" id="ARBA00010918"/>
    </source>
</evidence>
<organism evidence="14 15">
    <name type="scientific">Rhipicephalus microplus</name>
    <name type="common">Cattle tick</name>
    <name type="synonym">Boophilus microplus</name>
    <dbReference type="NCBI Taxonomy" id="6941"/>
    <lineage>
        <taxon>Eukaryota</taxon>
        <taxon>Metazoa</taxon>
        <taxon>Ecdysozoa</taxon>
        <taxon>Arthropoda</taxon>
        <taxon>Chelicerata</taxon>
        <taxon>Arachnida</taxon>
        <taxon>Acari</taxon>
        <taxon>Parasitiformes</taxon>
        <taxon>Ixodida</taxon>
        <taxon>Ixodoidea</taxon>
        <taxon>Ixodidae</taxon>
        <taxon>Rhipicephalinae</taxon>
        <taxon>Rhipicephalus</taxon>
        <taxon>Boophilus</taxon>
    </lineage>
</organism>
<dbReference type="GO" id="GO:0070573">
    <property type="term" value="F:metallodipeptidase activity"/>
    <property type="evidence" value="ECO:0007669"/>
    <property type="project" value="InterPro"/>
</dbReference>
<keyword evidence="4" id="KW-0645">Protease</keyword>
<keyword evidence="8" id="KW-0862">Zinc</keyword>
<keyword evidence="15" id="KW-1185">Reference proteome</keyword>
<dbReference type="AlphaFoldDB" id="A0A9J6DEA3"/>
<name>A0A9J6DEA3_RHIMP</name>
<reference evidence="14" key="1">
    <citation type="journal article" date="2020" name="Cell">
        <title>Large-Scale Comparative Analyses of Tick Genomes Elucidate Their Genetic Diversity and Vector Capacities.</title>
        <authorList>
            <consortium name="Tick Genome and Microbiome Consortium (TIGMIC)"/>
            <person name="Jia N."/>
            <person name="Wang J."/>
            <person name="Shi W."/>
            <person name="Du L."/>
            <person name="Sun Y."/>
            <person name="Zhan W."/>
            <person name="Jiang J.F."/>
            <person name="Wang Q."/>
            <person name="Zhang B."/>
            <person name="Ji P."/>
            <person name="Bell-Sakyi L."/>
            <person name="Cui X.M."/>
            <person name="Yuan T.T."/>
            <person name="Jiang B.G."/>
            <person name="Yang W.F."/>
            <person name="Lam T.T."/>
            <person name="Chang Q.C."/>
            <person name="Ding S.J."/>
            <person name="Wang X.J."/>
            <person name="Zhu J.G."/>
            <person name="Ruan X.D."/>
            <person name="Zhao L."/>
            <person name="Wei J.T."/>
            <person name="Ye R.Z."/>
            <person name="Que T.C."/>
            <person name="Du C.H."/>
            <person name="Zhou Y.H."/>
            <person name="Cheng J.X."/>
            <person name="Dai P.F."/>
            <person name="Guo W.B."/>
            <person name="Han X.H."/>
            <person name="Huang E.J."/>
            <person name="Li L.F."/>
            <person name="Wei W."/>
            <person name="Gao Y.C."/>
            <person name="Liu J.Z."/>
            <person name="Shao H.Z."/>
            <person name="Wang X."/>
            <person name="Wang C.C."/>
            <person name="Yang T.C."/>
            <person name="Huo Q.B."/>
            <person name="Li W."/>
            <person name="Chen H.Y."/>
            <person name="Chen S.E."/>
            <person name="Zhou L.G."/>
            <person name="Ni X.B."/>
            <person name="Tian J.H."/>
            <person name="Sheng Y."/>
            <person name="Liu T."/>
            <person name="Pan Y.S."/>
            <person name="Xia L.Y."/>
            <person name="Li J."/>
            <person name="Zhao F."/>
            <person name="Cao W.C."/>
        </authorList>
    </citation>
    <scope>NUCLEOTIDE SEQUENCE</scope>
    <source>
        <strain evidence="14">Rmic-2018</strain>
    </source>
</reference>
<evidence type="ECO:0000256" key="12">
    <source>
        <dbReference type="SAM" id="MobiDB-lite"/>
    </source>
</evidence>
<evidence type="ECO:0000313" key="15">
    <source>
        <dbReference type="Proteomes" id="UP000821866"/>
    </source>
</evidence>
<dbReference type="PANTHER" id="PTHR12053">
    <property type="entry name" value="PROTEASE FAMILY M28 PLASMA GLUTAMATE CARBOXYPEPTIDASE-RELATED"/>
    <property type="match status" value="1"/>
</dbReference>
<keyword evidence="5" id="KW-0479">Metal-binding</keyword>
<dbReference type="Gene3D" id="3.50.30.30">
    <property type="match status" value="1"/>
</dbReference>
<comment type="caution">
    <text evidence="14">The sequence shown here is derived from an EMBL/GenBank/DDBJ whole genome shotgun (WGS) entry which is preliminary data.</text>
</comment>
<evidence type="ECO:0000256" key="3">
    <source>
        <dbReference type="ARBA" id="ARBA00022525"/>
    </source>
</evidence>
<dbReference type="PANTHER" id="PTHR12053:SF3">
    <property type="entry name" value="CARBOXYPEPTIDASE Q"/>
    <property type="match status" value="1"/>
</dbReference>
<comment type="subcellular location">
    <subcellularLocation>
        <location evidence="1">Secreted</location>
    </subcellularLocation>
</comment>
<dbReference type="EMBL" id="JABSTU010000010">
    <property type="protein sequence ID" value="KAH8020206.1"/>
    <property type="molecule type" value="Genomic_DNA"/>
</dbReference>
<evidence type="ECO:0000256" key="5">
    <source>
        <dbReference type="ARBA" id="ARBA00022723"/>
    </source>
</evidence>
<evidence type="ECO:0000256" key="8">
    <source>
        <dbReference type="ARBA" id="ARBA00022833"/>
    </source>
</evidence>
<evidence type="ECO:0000256" key="4">
    <source>
        <dbReference type="ARBA" id="ARBA00022670"/>
    </source>
</evidence>
<feature type="chain" id="PRO_5039933791" evidence="13">
    <location>
        <begin position="19"/>
        <end position="478"/>
    </location>
</feature>
<evidence type="ECO:0000256" key="13">
    <source>
        <dbReference type="SAM" id="SignalP"/>
    </source>
</evidence>
<evidence type="ECO:0000256" key="11">
    <source>
        <dbReference type="ARBA" id="ARBA00023180"/>
    </source>
</evidence>
<evidence type="ECO:0000256" key="10">
    <source>
        <dbReference type="ARBA" id="ARBA00023145"/>
    </source>
</evidence>
<dbReference type="InterPro" id="IPR039866">
    <property type="entry name" value="CPQ"/>
</dbReference>
<comment type="similarity">
    <text evidence="2">Belongs to the peptidase M28 family.</text>
</comment>
<feature type="signal peptide" evidence="13">
    <location>
        <begin position="1"/>
        <end position="18"/>
    </location>
</feature>
<dbReference type="Proteomes" id="UP000821866">
    <property type="component" value="Chromosome 8"/>
</dbReference>
<dbReference type="GO" id="GO:0005615">
    <property type="term" value="C:extracellular space"/>
    <property type="evidence" value="ECO:0007669"/>
    <property type="project" value="TreeGrafter"/>
</dbReference>
<evidence type="ECO:0000256" key="7">
    <source>
        <dbReference type="ARBA" id="ARBA00022801"/>
    </source>
</evidence>
<keyword evidence="6 13" id="KW-0732">Signal</keyword>
<reference evidence="14" key="2">
    <citation type="submission" date="2021-09" db="EMBL/GenBank/DDBJ databases">
        <authorList>
            <person name="Jia N."/>
            <person name="Wang J."/>
            <person name="Shi W."/>
            <person name="Du L."/>
            <person name="Sun Y."/>
            <person name="Zhan W."/>
            <person name="Jiang J."/>
            <person name="Wang Q."/>
            <person name="Zhang B."/>
            <person name="Ji P."/>
            <person name="Sakyi L.B."/>
            <person name="Cui X."/>
            <person name="Yuan T."/>
            <person name="Jiang B."/>
            <person name="Yang W."/>
            <person name="Lam T.T.-Y."/>
            <person name="Chang Q."/>
            <person name="Ding S."/>
            <person name="Wang X."/>
            <person name="Zhu J."/>
            <person name="Ruan X."/>
            <person name="Zhao L."/>
            <person name="Wei J."/>
            <person name="Que T."/>
            <person name="Du C."/>
            <person name="Cheng J."/>
            <person name="Dai P."/>
            <person name="Han X."/>
            <person name="Huang E."/>
            <person name="Gao Y."/>
            <person name="Liu J."/>
            <person name="Shao H."/>
            <person name="Ye R."/>
            <person name="Li L."/>
            <person name="Wei W."/>
            <person name="Wang X."/>
            <person name="Wang C."/>
            <person name="Huo Q."/>
            <person name="Li W."/>
            <person name="Guo W."/>
            <person name="Chen H."/>
            <person name="Chen S."/>
            <person name="Zhou L."/>
            <person name="Zhou L."/>
            <person name="Ni X."/>
            <person name="Tian J."/>
            <person name="Zhou Y."/>
            <person name="Sheng Y."/>
            <person name="Liu T."/>
            <person name="Pan Y."/>
            <person name="Xia L."/>
            <person name="Li J."/>
            <person name="Zhao F."/>
            <person name="Cao W."/>
        </authorList>
    </citation>
    <scope>NUCLEOTIDE SEQUENCE</scope>
    <source>
        <strain evidence="14">Rmic-2018</strain>
        <tissue evidence="14">Larvae</tissue>
    </source>
</reference>
<sequence>MGSAVLRLLLLLAAGAAADDRQVYTCNATQLLSPELIAEIRSYAPVVQSIIDYVLQGPERNRTYEELAKFVDRFGARISGSRNLENAIDYMVELLGRQELDRVYTERVAVPHWVRGNESAWIVRPRMQKLNMLGLGGSVGTSPSGITAPILVVRSFEELRTNASKARGKVVVFDEEFVSYGRTVEYRENGAAAAERVGAVAALVRSVTPFSIGSPHTGWMNYERGKPRIPCASITVEDAQLLRRLQDRGSRLDFTRSVDSQLPREQSGRPPSASDMKQAGGCGILLTRRETSARRLLSATHPHIGHVRKAVHPFLPGIHLCTVSMAIHPLHECVAMAKGATRPLHLSLGVDRTLRYPNGTKPANLLPLLDSVFSYERLKNPLDGTSCNYCDRHRNAALFRSETISQNPFLLQAHSSTLLSLSCTRLTTTGIDTRSENEGRTTRSPFFWRRPPFETSSPLKDAYIIYQGKLTATYHLKQ</sequence>
<keyword evidence="11" id="KW-0325">Glycoprotein</keyword>
<keyword evidence="3" id="KW-0964">Secreted</keyword>
<evidence type="ECO:0000313" key="14">
    <source>
        <dbReference type="EMBL" id="KAH8020206.1"/>
    </source>
</evidence>
<dbReference type="FunFam" id="3.50.30.30:FF:000009">
    <property type="entry name" value="Carboxypeptidase Q"/>
    <property type="match status" value="1"/>
</dbReference>
<dbReference type="GO" id="GO:0046872">
    <property type="term" value="F:metal ion binding"/>
    <property type="evidence" value="ECO:0007669"/>
    <property type="project" value="UniProtKB-KW"/>
</dbReference>
<evidence type="ECO:0000256" key="9">
    <source>
        <dbReference type="ARBA" id="ARBA00023049"/>
    </source>
</evidence>
<feature type="region of interest" description="Disordered" evidence="12">
    <location>
        <begin position="256"/>
        <end position="279"/>
    </location>
</feature>
<protein>
    <submittedName>
        <fullName evidence="14">Uncharacterized protein</fullName>
    </submittedName>
</protein>
<proteinExistence type="inferred from homology"/>
<keyword evidence="9" id="KW-0482">Metalloprotease</keyword>
<accession>A0A9J6DEA3</accession>
<evidence type="ECO:0000256" key="1">
    <source>
        <dbReference type="ARBA" id="ARBA00004613"/>
    </source>
</evidence>
<keyword evidence="10" id="KW-0865">Zymogen</keyword>
<evidence type="ECO:0000256" key="6">
    <source>
        <dbReference type="ARBA" id="ARBA00022729"/>
    </source>
</evidence>
<dbReference type="GO" id="GO:0006508">
    <property type="term" value="P:proteolysis"/>
    <property type="evidence" value="ECO:0007669"/>
    <property type="project" value="UniProtKB-KW"/>
</dbReference>
<gene>
    <name evidence="14" type="ORF">HPB51_025390</name>
</gene>